<dbReference type="Gene3D" id="2.60.40.1180">
    <property type="entry name" value="Golgi alpha-mannosidase II"/>
    <property type="match status" value="1"/>
</dbReference>
<dbReference type="EMBL" id="JABELV010000018">
    <property type="protein sequence ID" value="KAG7566929.1"/>
    <property type="molecule type" value="Genomic_DNA"/>
</dbReference>
<organism evidence="6 7">
    <name type="scientific">Filobasidium floriforme</name>
    <dbReference type="NCBI Taxonomy" id="5210"/>
    <lineage>
        <taxon>Eukaryota</taxon>
        <taxon>Fungi</taxon>
        <taxon>Dikarya</taxon>
        <taxon>Basidiomycota</taxon>
        <taxon>Agaricomycotina</taxon>
        <taxon>Tremellomycetes</taxon>
        <taxon>Filobasidiales</taxon>
        <taxon>Filobasidiaceae</taxon>
        <taxon>Filobasidium</taxon>
    </lineage>
</organism>
<evidence type="ECO:0000256" key="1">
    <source>
        <dbReference type="ARBA" id="ARBA00008061"/>
    </source>
</evidence>
<accession>A0A8K0JRN3</accession>
<keyword evidence="7" id="KW-1185">Reference proteome</keyword>
<reference evidence="6" key="1">
    <citation type="submission" date="2020-04" db="EMBL/GenBank/DDBJ databases">
        <title>Analysis of mating type loci in Filobasidium floriforme.</title>
        <authorList>
            <person name="Nowrousian M."/>
        </authorList>
    </citation>
    <scope>NUCLEOTIDE SEQUENCE</scope>
    <source>
        <strain evidence="6">CBS 6242</strain>
    </source>
</reference>
<keyword evidence="2" id="KW-0378">Hydrolase</keyword>
<comment type="similarity">
    <text evidence="1">Belongs to the glycosyl hydrolase 13 family.</text>
</comment>
<evidence type="ECO:0000259" key="5">
    <source>
        <dbReference type="SMART" id="SM00642"/>
    </source>
</evidence>
<dbReference type="InterPro" id="IPR013780">
    <property type="entry name" value="Glyco_hydro_b"/>
</dbReference>
<dbReference type="SUPFAM" id="SSF51011">
    <property type="entry name" value="Glycosyl hydrolase domain"/>
    <property type="match status" value="1"/>
</dbReference>
<name>A0A8K0JRN3_9TREE</name>
<evidence type="ECO:0000313" key="6">
    <source>
        <dbReference type="EMBL" id="KAG7566929.1"/>
    </source>
</evidence>
<dbReference type="PANTHER" id="PTHR10357">
    <property type="entry name" value="ALPHA-AMYLASE FAMILY MEMBER"/>
    <property type="match status" value="1"/>
</dbReference>
<dbReference type="Gene3D" id="3.90.400.10">
    <property type="entry name" value="Oligo-1,6-glucosidase, Domain 2"/>
    <property type="match status" value="1"/>
</dbReference>
<evidence type="ECO:0000256" key="4">
    <source>
        <dbReference type="ARBA" id="ARBA00026248"/>
    </source>
</evidence>
<dbReference type="Proteomes" id="UP000812966">
    <property type="component" value="Unassembled WGS sequence"/>
</dbReference>
<dbReference type="InterPro" id="IPR006047">
    <property type="entry name" value="GH13_cat_dom"/>
</dbReference>
<dbReference type="SUPFAM" id="SSF51445">
    <property type="entry name" value="(Trans)glycosidases"/>
    <property type="match status" value="1"/>
</dbReference>
<evidence type="ECO:0000256" key="2">
    <source>
        <dbReference type="ARBA" id="ARBA00022801"/>
    </source>
</evidence>
<evidence type="ECO:0000313" key="7">
    <source>
        <dbReference type="Proteomes" id="UP000812966"/>
    </source>
</evidence>
<keyword evidence="4" id="KW-0462">Maltose metabolism</keyword>
<keyword evidence="3" id="KW-0326">Glycosidase</keyword>
<dbReference type="GO" id="GO:0004556">
    <property type="term" value="F:alpha-amylase activity"/>
    <property type="evidence" value="ECO:0007669"/>
    <property type="project" value="TreeGrafter"/>
</dbReference>
<evidence type="ECO:0000256" key="3">
    <source>
        <dbReference type="ARBA" id="ARBA00023295"/>
    </source>
</evidence>
<dbReference type="GO" id="GO:0004575">
    <property type="term" value="F:sucrose alpha-glucosidase activity"/>
    <property type="evidence" value="ECO:0007669"/>
    <property type="project" value="TreeGrafter"/>
</dbReference>
<dbReference type="GO" id="GO:0005987">
    <property type="term" value="P:sucrose catabolic process"/>
    <property type="evidence" value="ECO:0007669"/>
    <property type="project" value="TreeGrafter"/>
</dbReference>
<feature type="domain" description="Glycosyl hydrolase family 13 catalytic" evidence="5">
    <location>
        <begin position="1"/>
        <end position="335"/>
    </location>
</feature>
<dbReference type="GO" id="GO:0033934">
    <property type="term" value="F:glucan 1,4-alpha-maltotriohydrolase activity"/>
    <property type="evidence" value="ECO:0007669"/>
    <property type="project" value="TreeGrafter"/>
</dbReference>
<dbReference type="SMART" id="SM00642">
    <property type="entry name" value="Aamy"/>
    <property type="match status" value="1"/>
</dbReference>
<dbReference type="FunFam" id="3.90.400.10:FF:000002">
    <property type="entry name" value="Sucrose isomerase"/>
    <property type="match status" value="1"/>
</dbReference>
<sequence>MNHTSDQHPWFLSAKSSRDSPFRDFYYWRDPCREPESGPEPNNWRSVFGGSAWQWSEETGQYYLHQYAVEQPDCQWENPKVREAFYDIVRFWLERGCSGFRLDACSRLSKVEGLPDAEVVDPNQRYQNCNKLVKHGPRLCDYFRELYDQALKDYDLITVGEMSDTSPEMAMRYIDPDDPQLQMIFQFDYWALDSDNGNSLKYRRCPLPELKDCLNRWQTELDERGGWNSIVTSNHDQGRVVSKWGNDSPEWRTRSAQLLAILQATQPGTLYLYQGEELAMKNVPEDYRIEDLLDVQTIAYIRRIKTARAAESGEAEPDMSDIMRDLRIKARDNGRLPVPWDARQPHAGFTNCQQGPWMVANKNDSAYAAAQQEGDLDSVLSFWKRAIALRKAHNEYFIYGTFHLLDRDHPEVFAYTVAKTTDTDQVKAPSLVVLNFSESVTEWSLPANVEIGHVLLSNYTDAPERRNGRLILQGWQGVVYDAK</sequence>
<dbReference type="InterPro" id="IPR045857">
    <property type="entry name" value="O16G_dom_2"/>
</dbReference>
<dbReference type="Pfam" id="PF00128">
    <property type="entry name" value="Alpha-amylase"/>
    <property type="match status" value="1"/>
</dbReference>
<protein>
    <recommendedName>
        <fullName evidence="5">Glycosyl hydrolase family 13 catalytic domain-containing protein</fullName>
    </recommendedName>
</protein>
<dbReference type="GO" id="GO:0004574">
    <property type="term" value="F:oligo-1,6-glucosidase activity"/>
    <property type="evidence" value="ECO:0007669"/>
    <property type="project" value="TreeGrafter"/>
</dbReference>
<dbReference type="Gene3D" id="3.20.20.80">
    <property type="entry name" value="Glycosidases"/>
    <property type="match status" value="1"/>
</dbReference>
<gene>
    <name evidence="6" type="ORF">FFLO_01308</name>
</gene>
<dbReference type="GO" id="GO:0000025">
    <property type="term" value="P:maltose catabolic process"/>
    <property type="evidence" value="ECO:0007669"/>
    <property type="project" value="TreeGrafter"/>
</dbReference>
<dbReference type="AlphaFoldDB" id="A0A8K0JRN3"/>
<comment type="caution">
    <text evidence="6">The sequence shown here is derived from an EMBL/GenBank/DDBJ whole genome shotgun (WGS) entry which is preliminary data.</text>
</comment>
<dbReference type="InterPro" id="IPR017853">
    <property type="entry name" value="GH"/>
</dbReference>
<dbReference type="PANTHER" id="PTHR10357:SF232">
    <property type="entry name" value="GLYCOSYL HYDROLASE FAMILY 13 CATALYTIC DOMAIN-CONTAINING PROTEIN"/>
    <property type="match status" value="1"/>
</dbReference>
<proteinExistence type="inferred from homology"/>
<dbReference type="FunFam" id="3.20.20.80:FF:000064">
    <property type="entry name" value="Oligo-1,6-glucosidase"/>
    <property type="match status" value="1"/>
</dbReference>